<evidence type="ECO:0000256" key="1">
    <source>
        <dbReference type="SAM" id="MobiDB-lite"/>
    </source>
</evidence>
<reference evidence="2 3" key="1">
    <citation type="submission" date="2024-01" db="EMBL/GenBank/DDBJ databases">
        <title>The genome of the rayed Mediterranean limpet Patella caerulea (Linnaeus, 1758).</title>
        <authorList>
            <person name="Anh-Thu Weber A."/>
            <person name="Halstead-Nussloch G."/>
        </authorList>
    </citation>
    <scope>NUCLEOTIDE SEQUENCE [LARGE SCALE GENOMIC DNA]</scope>
    <source>
        <strain evidence="2">AATW-2023a</strain>
        <tissue evidence="2">Whole specimen</tissue>
    </source>
</reference>
<dbReference type="Proteomes" id="UP001347796">
    <property type="component" value="Unassembled WGS sequence"/>
</dbReference>
<evidence type="ECO:0000313" key="3">
    <source>
        <dbReference type="Proteomes" id="UP001347796"/>
    </source>
</evidence>
<sequence>MIKEESNIENSTTSSLAGLPEKNQNDPPILSTPQGKKRLHSVSPKYMQKAIYRMSKSLYSMKSPKKQRGIRSMLTQSESRKTTLSIPNDLENTVPKTIVENTLLQTINQTSESTSVHLPDDDSDTMENVFLNSTADSISLCLPNVQKALQLSIKELLQDNIKEFVKPLKEEIEDLKGQL</sequence>
<dbReference type="AlphaFoldDB" id="A0AAN8Q489"/>
<comment type="caution">
    <text evidence="2">The sequence shown here is derived from an EMBL/GenBank/DDBJ whole genome shotgun (WGS) entry which is preliminary data.</text>
</comment>
<name>A0AAN8Q489_PATCE</name>
<keyword evidence="3" id="KW-1185">Reference proteome</keyword>
<feature type="compositionally biased region" description="Polar residues" evidence="1">
    <location>
        <begin position="73"/>
        <end position="82"/>
    </location>
</feature>
<accession>A0AAN8Q489</accession>
<dbReference type="EMBL" id="JAZGQO010000002">
    <property type="protein sequence ID" value="KAK6191150.1"/>
    <property type="molecule type" value="Genomic_DNA"/>
</dbReference>
<protein>
    <submittedName>
        <fullName evidence="2">Uncharacterized protein</fullName>
    </submittedName>
</protein>
<gene>
    <name evidence="2" type="ORF">SNE40_002890</name>
</gene>
<organism evidence="2 3">
    <name type="scientific">Patella caerulea</name>
    <name type="common">Rayed Mediterranean limpet</name>
    <dbReference type="NCBI Taxonomy" id="87958"/>
    <lineage>
        <taxon>Eukaryota</taxon>
        <taxon>Metazoa</taxon>
        <taxon>Spiralia</taxon>
        <taxon>Lophotrochozoa</taxon>
        <taxon>Mollusca</taxon>
        <taxon>Gastropoda</taxon>
        <taxon>Patellogastropoda</taxon>
        <taxon>Patelloidea</taxon>
        <taxon>Patellidae</taxon>
        <taxon>Patella</taxon>
    </lineage>
</organism>
<feature type="region of interest" description="Disordered" evidence="1">
    <location>
        <begin position="62"/>
        <end position="82"/>
    </location>
</feature>
<evidence type="ECO:0000313" key="2">
    <source>
        <dbReference type="EMBL" id="KAK6191150.1"/>
    </source>
</evidence>
<feature type="region of interest" description="Disordered" evidence="1">
    <location>
        <begin position="1"/>
        <end position="43"/>
    </location>
</feature>
<proteinExistence type="predicted"/>